<protein>
    <recommendedName>
        <fullName evidence="1">Transposase IS4-like domain-containing protein</fullName>
    </recommendedName>
</protein>
<reference evidence="2" key="1">
    <citation type="submission" date="2018-06" db="EMBL/GenBank/DDBJ databases">
        <authorList>
            <person name="Zhirakovskaya E."/>
        </authorList>
    </citation>
    <scope>NUCLEOTIDE SEQUENCE</scope>
</reference>
<feature type="domain" description="Transposase IS4-like" evidence="1">
    <location>
        <begin position="2"/>
        <end position="194"/>
    </location>
</feature>
<dbReference type="EMBL" id="UOGJ01000137">
    <property type="protein sequence ID" value="VAX37759.1"/>
    <property type="molecule type" value="Genomic_DNA"/>
</dbReference>
<dbReference type="GO" id="GO:0003677">
    <property type="term" value="F:DNA binding"/>
    <property type="evidence" value="ECO:0007669"/>
    <property type="project" value="InterPro"/>
</dbReference>
<dbReference type="InterPro" id="IPR002559">
    <property type="entry name" value="Transposase_11"/>
</dbReference>
<dbReference type="GO" id="GO:0006313">
    <property type="term" value="P:DNA transposition"/>
    <property type="evidence" value="ECO:0007669"/>
    <property type="project" value="InterPro"/>
</dbReference>
<feature type="non-terminal residue" evidence="2">
    <location>
        <position position="1"/>
    </location>
</feature>
<dbReference type="GO" id="GO:0004803">
    <property type="term" value="F:transposase activity"/>
    <property type="evidence" value="ECO:0007669"/>
    <property type="project" value="InterPro"/>
</dbReference>
<gene>
    <name evidence="2" type="ORF">MNBD_UNCLBAC01-1479</name>
</gene>
<organism evidence="2">
    <name type="scientific">hydrothermal vent metagenome</name>
    <dbReference type="NCBI Taxonomy" id="652676"/>
    <lineage>
        <taxon>unclassified sequences</taxon>
        <taxon>metagenomes</taxon>
        <taxon>ecological metagenomes</taxon>
    </lineage>
</organism>
<proteinExistence type="predicted"/>
<accession>A0A3B1D6B6</accession>
<evidence type="ECO:0000313" key="2">
    <source>
        <dbReference type="EMBL" id="VAX37759.1"/>
    </source>
</evidence>
<name>A0A3B1D6B6_9ZZZZ</name>
<dbReference type="Pfam" id="PF01609">
    <property type="entry name" value="DDE_Tnp_1"/>
    <property type="match status" value="1"/>
</dbReference>
<dbReference type="AlphaFoldDB" id="A0A3B1D6B6"/>
<evidence type="ECO:0000259" key="1">
    <source>
        <dbReference type="Pfam" id="PF01609"/>
    </source>
</evidence>
<sequence length="259" mass="30302">ELIIKQDGQDKNDCERNAAKRLFEKMKKDHPKLKLIITEDGLSPNAPHIKNILEYGWHYILGVKEGDHKFLFNHVADSQKKGNVIEFEIIEGKITHKFRYFNQVPLNASNQDVLVNFLEYWEISSGKTQHFSWVTDFTITKENAYKLMRGGRGRWKIENETFNTLKNQGYNLEHNYGLGKNNLSVVFATIMMLAFLVDQTQQLCCQLFQSVWKKLGSKRSLWEKIRALFFSLRIESMEMIYKTLLHGYHKPVPVILDTS</sequence>